<gene>
    <name evidence="3" type="ORF">ACFPBZ_04580</name>
</gene>
<evidence type="ECO:0008006" key="5">
    <source>
        <dbReference type="Google" id="ProtNLM"/>
    </source>
</evidence>
<comment type="caution">
    <text evidence="3">The sequence shown here is derived from an EMBL/GenBank/DDBJ whole genome shotgun (WGS) entry which is preliminary data.</text>
</comment>
<evidence type="ECO:0000256" key="1">
    <source>
        <dbReference type="SAM" id="MobiDB-lite"/>
    </source>
</evidence>
<proteinExistence type="predicted"/>
<evidence type="ECO:0000256" key="2">
    <source>
        <dbReference type="SAM" id="Phobius"/>
    </source>
</evidence>
<keyword evidence="2" id="KW-1133">Transmembrane helix</keyword>
<feature type="transmembrane region" description="Helical" evidence="2">
    <location>
        <begin position="41"/>
        <end position="67"/>
    </location>
</feature>
<protein>
    <recommendedName>
        <fullName evidence="5">DUF4129 domain-containing protein</fullName>
    </recommendedName>
</protein>
<dbReference type="Proteomes" id="UP001595947">
    <property type="component" value="Unassembled WGS sequence"/>
</dbReference>
<keyword evidence="2" id="KW-0812">Transmembrane</keyword>
<keyword evidence="4" id="KW-1185">Reference proteome</keyword>
<name>A0ABV9YFS6_9PSEU</name>
<dbReference type="EMBL" id="JBHSIV010000003">
    <property type="protein sequence ID" value="MFC5061471.1"/>
    <property type="molecule type" value="Genomic_DNA"/>
</dbReference>
<feature type="transmembrane region" description="Helical" evidence="2">
    <location>
        <begin position="12"/>
        <end position="35"/>
    </location>
</feature>
<organism evidence="3 4">
    <name type="scientific">Actinomycetospora atypica</name>
    <dbReference type="NCBI Taxonomy" id="1290095"/>
    <lineage>
        <taxon>Bacteria</taxon>
        <taxon>Bacillati</taxon>
        <taxon>Actinomycetota</taxon>
        <taxon>Actinomycetes</taxon>
        <taxon>Pseudonocardiales</taxon>
        <taxon>Pseudonocardiaceae</taxon>
        <taxon>Actinomycetospora</taxon>
    </lineage>
</organism>
<keyword evidence="2" id="KW-0472">Membrane</keyword>
<evidence type="ECO:0000313" key="3">
    <source>
        <dbReference type="EMBL" id="MFC5061471.1"/>
    </source>
</evidence>
<reference evidence="4" key="1">
    <citation type="journal article" date="2019" name="Int. J. Syst. Evol. Microbiol.">
        <title>The Global Catalogue of Microorganisms (GCM) 10K type strain sequencing project: providing services to taxonomists for standard genome sequencing and annotation.</title>
        <authorList>
            <consortium name="The Broad Institute Genomics Platform"/>
            <consortium name="The Broad Institute Genome Sequencing Center for Infectious Disease"/>
            <person name="Wu L."/>
            <person name="Ma J."/>
        </authorList>
    </citation>
    <scope>NUCLEOTIDE SEQUENCE [LARGE SCALE GENOMIC DNA]</scope>
    <source>
        <strain evidence="4">CGMCC 4.7093</strain>
    </source>
</reference>
<feature type="region of interest" description="Disordered" evidence="1">
    <location>
        <begin position="227"/>
        <end position="252"/>
    </location>
</feature>
<dbReference type="RefSeq" id="WP_378034814.1">
    <property type="nucleotide sequence ID" value="NZ_JBHSIV010000003.1"/>
</dbReference>
<accession>A0ABV9YFS6</accession>
<sequence>MAGSTSRHSPVPWLYALAILLTVVSPLVFLGAWVADGTLEGLGVALLAAVADLVAAAVAAVVATVLAAQRGVRRVRTVVLGHPDGREGRLDEHRHARWVLARDRFAALQRDYAAFESDPRAVAARPALVDVTVTTTARFVEALADAHYLATPTEPGGPRREEFVAAVDRAVTAWDDARRTADALARGAARPAPAETQAPPLPPARDRDEYAAVADAVRQAAARGMRDLRAKVTETPRTGVRWPQAEPRRERA</sequence>
<feature type="compositionally biased region" description="Low complexity" evidence="1">
    <location>
        <begin position="184"/>
        <end position="194"/>
    </location>
</feature>
<feature type="region of interest" description="Disordered" evidence="1">
    <location>
        <begin position="184"/>
        <end position="209"/>
    </location>
</feature>
<evidence type="ECO:0000313" key="4">
    <source>
        <dbReference type="Proteomes" id="UP001595947"/>
    </source>
</evidence>